<dbReference type="EMBL" id="JAAAJA010001219">
    <property type="protein sequence ID" value="KAG0247778.1"/>
    <property type="molecule type" value="Genomic_DNA"/>
</dbReference>
<gene>
    <name evidence="2" type="ORF">BG011_000927</name>
</gene>
<keyword evidence="3" id="KW-1185">Reference proteome</keyword>
<organism evidence="2 3">
    <name type="scientific">Mortierella polycephala</name>
    <dbReference type="NCBI Taxonomy" id="41804"/>
    <lineage>
        <taxon>Eukaryota</taxon>
        <taxon>Fungi</taxon>
        <taxon>Fungi incertae sedis</taxon>
        <taxon>Mucoromycota</taxon>
        <taxon>Mortierellomycotina</taxon>
        <taxon>Mortierellomycetes</taxon>
        <taxon>Mortierellales</taxon>
        <taxon>Mortierellaceae</taxon>
        <taxon>Mortierella</taxon>
    </lineage>
</organism>
<protein>
    <submittedName>
        <fullName evidence="2">Uncharacterized protein</fullName>
    </submittedName>
</protein>
<evidence type="ECO:0000256" key="1">
    <source>
        <dbReference type="SAM" id="SignalP"/>
    </source>
</evidence>
<comment type="caution">
    <text evidence="2">The sequence shown here is derived from an EMBL/GenBank/DDBJ whole genome shotgun (WGS) entry which is preliminary data.</text>
</comment>
<dbReference type="Proteomes" id="UP000726737">
    <property type="component" value="Unassembled WGS sequence"/>
</dbReference>
<feature type="chain" id="PRO_5040328118" evidence="1">
    <location>
        <begin position="20"/>
        <end position="57"/>
    </location>
</feature>
<evidence type="ECO:0000313" key="3">
    <source>
        <dbReference type="Proteomes" id="UP000726737"/>
    </source>
</evidence>
<sequence>MYGPSKLVALFGLIAAAAAAVVPLDAAATNAPLDVAVKPLNQTGKMSANVCNIHYEV</sequence>
<name>A0A9P6TV19_9FUNG</name>
<reference evidence="2" key="1">
    <citation type="journal article" date="2020" name="Fungal Divers.">
        <title>Resolving the Mortierellaceae phylogeny through synthesis of multi-gene phylogenetics and phylogenomics.</title>
        <authorList>
            <person name="Vandepol N."/>
            <person name="Liber J."/>
            <person name="Desiro A."/>
            <person name="Na H."/>
            <person name="Kennedy M."/>
            <person name="Barry K."/>
            <person name="Grigoriev I.V."/>
            <person name="Miller A.N."/>
            <person name="O'Donnell K."/>
            <person name="Stajich J.E."/>
            <person name="Bonito G."/>
        </authorList>
    </citation>
    <scope>NUCLEOTIDE SEQUENCE</scope>
    <source>
        <strain evidence="2">KOD948</strain>
    </source>
</reference>
<proteinExistence type="predicted"/>
<feature type="non-terminal residue" evidence="2">
    <location>
        <position position="57"/>
    </location>
</feature>
<dbReference type="AlphaFoldDB" id="A0A9P6TV19"/>
<evidence type="ECO:0000313" key="2">
    <source>
        <dbReference type="EMBL" id="KAG0247778.1"/>
    </source>
</evidence>
<feature type="signal peptide" evidence="1">
    <location>
        <begin position="1"/>
        <end position="19"/>
    </location>
</feature>
<keyword evidence="1" id="KW-0732">Signal</keyword>
<accession>A0A9P6TV19</accession>